<organism evidence="1 2">
    <name type="scientific">Rangifer tarandus platyrhynchus</name>
    <name type="common">Svalbard reindeer</name>
    <dbReference type="NCBI Taxonomy" id="3082113"/>
    <lineage>
        <taxon>Eukaryota</taxon>
        <taxon>Metazoa</taxon>
        <taxon>Chordata</taxon>
        <taxon>Craniata</taxon>
        <taxon>Vertebrata</taxon>
        <taxon>Euteleostomi</taxon>
        <taxon>Mammalia</taxon>
        <taxon>Eutheria</taxon>
        <taxon>Laurasiatheria</taxon>
        <taxon>Artiodactyla</taxon>
        <taxon>Ruminantia</taxon>
        <taxon>Pecora</taxon>
        <taxon>Cervidae</taxon>
        <taxon>Odocoileinae</taxon>
        <taxon>Rangifer</taxon>
    </lineage>
</organism>
<evidence type="ECO:0000313" key="2">
    <source>
        <dbReference type="Proteomes" id="UP001162501"/>
    </source>
</evidence>
<name>A0ACB0F6V8_RANTA</name>
<dbReference type="Proteomes" id="UP001162501">
    <property type="component" value="Chromosome 33"/>
</dbReference>
<accession>A0ACB0F6V8</accession>
<evidence type="ECO:0000313" key="1">
    <source>
        <dbReference type="EMBL" id="CAI9708790.1"/>
    </source>
</evidence>
<gene>
    <name evidence="1" type="ORF">MRATA1EN3_LOCUS20003</name>
</gene>
<protein>
    <submittedName>
        <fullName evidence="1">Uncharacterized protein</fullName>
    </submittedName>
</protein>
<sequence length="167" mass="18104">MVHRRGCVSTGERLAFPGTRVSAWGTVWASLALNPGPSAGFSRNQGQCLGHGVGEPGLEPRPFSPGCRLDAKQRGCEANVPSARMLSTRLCEHQAPHPLQQDRGNPAAGFGYVLTPAPKTLLQSEGCRIDGRLPLPACRLRGDPCRSKHRLPSFQNPRRLLTKTAEY</sequence>
<reference evidence="1" key="1">
    <citation type="submission" date="2023-05" db="EMBL/GenBank/DDBJ databases">
        <authorList>
            <consortium name="ELIXIR-Norway"/>
        </authorList>
    </citation>
    <scope>NUCLEOTIDE SEQUENCE</scope>
</reference>
<dbReference type="EMBL" id="OX596117">
    <property type="protein sequence ID" value="CAI9708790.1"/>
    <property type="molecule type" value="Genomic_DNA"/>
</dbReference>
<proteinExistence type="predicted"/>